<keyword evidence="7" id="KW-0539">Nucleus</keyword>
<comment type="subcellular location">
    <subcellularLocation>
        <location evidence="2">Nucleus</location>
    </subcellularLocation>
</comment>
<reference evidence="11" key="1">
    <citation type="submission" date="2019-10" db="EMBL/GenBank/DDBJ databases">
        <authorList>
            <person name="Zhang R."/>
            <person name="Pan Y."/>
            <person name="Wang J."/>
            <person name="Ma R."/>
            <person name="Yu S."/>
        </authorList>
    </citation>
    <scope>NUCLEOTIDE SEQUENCE</scope>
    <source>
        <strain evidence="11">LA-IB0</strain>
        <tissue evidence="11">Leaf</tissue>
    </source>
</reference>
<dbReference type="InterPro" id="IPR045249">
    <property type="entry name" value="HARBI1-like"/>
</dbReference>
<dbReference type="AlphaFoldDB" id="A0AAV6WBN2"/>
<gene>
    <name evidence="11" type="ORF">BUALT_Bualt19G0131400</name>
</gene>
<evidence type="ECO:0000256" key="4">
    <source>
        <dbReference type="ARBA" id="ARBA00022722"/>
    </source>
</evidence>
<accession>A0AAV6WBN2</accession>
<evidence type="ECO:0000259" key="8">
    <source>
        <dbReference type="Pfam" id="PF12776"/>
    </source>
</evidence>
<comment type="cofactor">
    <cofactor evidence="1">
        <name>a divalent metal cation</name>
        <dbReference type="ChEBI" id="CHEBI:60240"/>
    </cofactor>
</comment>
<keyword evidence="6" id="KW-0378">Hydrolase</keyword>
<evidence type="ECO:0000313" key="12">
    <source>
        <dbReference type="Proteomes" id="UP000826271"/>
    </source>
</evidence>
<evidence type="ECO:0000256" key="6">
    <source>
        <dbReference type="ARBA" id="ARBA00022801"/>
    </source>
</evidence>
<dbReference type="InterPro" id="IPR024752">
    <property type="entry name" value="Myb/SANT-like_dom"/>
</dbReference>
<evidence type="ECO:0000256" key="3">
    <source>
        <dbReference type="ARBA" id="ARBA00006958"/>
    </source>
</evidence>
<keyword evidence="12" id="KW-1185">Reference proteome</keyword>
<dbReference type="InterPro" id="IPR058353">
    <property type="entry name" value="DUF8040"/>
</dbReference>
<evidence type="ECO:0000259" key="10">
    <source>
        <dbReference type="Pfam" id="PF26138"/>
    </source>
</evidence>
<dbReference type="Pfam" id="PF13359">
    <property type="entry name" value="DDE_Tnp_4"/>
    <property type="match status" value="1"/>
</dbReference>
<organism evidence="11 12">
    <name type="scientific">Buddleja alternifolia</name>
    <dbReference type="NCBI Taxonomy" id="168488"/>
    <lineage>
        <taxon>Eukaryota</taxon>
        <taxon>Viridiplantae</taxon>
        <taxon>Streptophyta</taxon>
        <taxon>Embryophyta</taxon>
        <taxon>Tracheophyta</taxon>
        <taxon>Spermatophyta</taxon>
        <taxon>Magnoliopsida</taxon>
        <taxon>eudicotyledons</taxon>
        <taxon>Gunneridae</taxon>
        <taxon>Pentapetalae</taxon>
        <taxon>asterids</taxon>
        <taxon>lamiids</taxon>
        <taxon>Lamiales</taxon>
        <taxon>Scrophulariaceae</taxon>
        <taxon>Buddlejeae</taxon>
        <taxon>Buddleja</taxon>
    </lineage>
</organism>
<dbReference type="PANTHER" id="PTHR22930:SF293">
    <property type="entry name" value="PROTEIN ALP1-LIKE"/>
    <property type="match status" value="1"/>
</dbReference>
<comment type="similarity">
    <text evidence="3">Belongs to the HARBI1 family.</text>
</comment>
<sequence length="632" mass="71970">MCRNAFGRLWYILENVGGLSSTKNVQITEQVAIFLSILAHHKKNVVVKHDFKRSGYTISTHFNNVLNALLKLHTLFLVKPVRIEEHCTNDRWKWFQGCLGALDGTYIPLRVAQKDKGRYRNRKGDISTNVLAVCDINMNYVYMLCGWEGSAADNRVLKDAITRANGFRIPDGNYYLCDSGYTNGQGFLAPYRGVRYHIQEWNSQRTPPQNAHELFNKVHAKARNVIERSFALLKGRWAILRSNSFYPVQAQNRIIMGCGLLHNFIRTEMPYDPLEAEIPEVDDQISDDNDVAFIDQVEPSQQWSNWRENLATNMMNRMRGGVANGSASKNCRRCWTAEEEKALADAMKDLVVRGYKADNGFKSGYQNMLEQAMMQAFTGTTLKAEPHINSRITVWRKNYASISTMLTRSGFGFNSTTNMITVESQEVWDNYIKTDSNARNMRFKTWPLFGDWVEIFGKDRATEEGAEGFADVVQQLFNKDANLEQGKDVEEGGDYIPVFNNSQFDEVQSMSFSNANTSGSSKSDKRKRKVVDENDDRFIDLMSSFCDKTDNRLGDISIRIGFEHDASMSRKTVFEAIGEVTSLDMESMIMVSQLIVNNTKNMDLFFSLPNNGRKTMVKMILEGKFPGKETSA</sequence>
<dbReference type="InterPro" id="IPR027806">
    <property type="entry name" value="HARBI1_dom"/>
</dbReference>
<dbReference type="EMBL" id="WHWC01000019">
    <property type="protein sequence ID" value="KAG8364463.1"/>
    <property type="molecule type" value="Genomic_DNA"/>
</dbReference>
<evidence type="ECO:0000259" key="9">
    <source>
        <dbReference type="Pfam" id="PF13359"/>
    </source>
</evidence>
<dbReference type="GO" id="GO:0046872">
    <property type="term" value="F:metal ion binding"/>
    <property type="evidence" value="ECO:0007669"/>
    <property type="project" value="UniProtKB-KW"/>
</dbReference>
<keyword evidence="4" id="KW-0540">Nuclease</keyword>
<keyword evidence="5" id="KW-0479">Metal-binding</keyword>
<name>A0AAV6WBN2_9LAMI</name>
<dbReference type="GO" id="GO:0005634">
    <property type="term" value="C:nucleus"/>
    <property type="evidence" value="ECO:0007669"/>
    <property type="project" value="UniProtKB-SubCell"/>
</dbReference>
<dbReference type="Proteomes" id="UP000826271">
    <property type="component" value="Unassembled WGS sequence"/>
</dbReference>
<feature type="domain" description="Myb/SANT-like" evidence="8">
    <location>
        <begin position="335"/>
        <end position="431"/>
    </location>
</feature>
<feature type="domain" description="DDE Tnp4" evidence="9">
    <location>
        <begin position="102"/>
        <end position="263"/>
    </location>
</feature>
<feature type="domain" description="DUF8040" evidence="10">
    <location>
        <begin position="1"/>
        <end position="70"/>
    </location>
</feature>
<protein>
    <recommendedName>
        <fullName evidence="13">Transposase</fullName>
    </recommendedName>
</protein>
<evidence type="ECO:0000256" key="2">
    <source>
        <dbReference type="ARBA" id="ARBA00004123"/>
    </source>
</evidence>
<dbReference type="PANTHER" id="PTHR22930">
    <property type="match status" value="1"/>
</dbReference>
<dbReference type="Pfam" id="PF26138">
    <property type="entry name" value="DUF8040"/>
    <property type="match status" value="1"/>
</dbReference>
<comment type="caution">
    <text evidence="11">The sequence shown here is derived from an EMBL/GenBank/DDBJ whole genome shotgun (WGS) entry which is preliminary data.</text>
</comment>
<evidence type="ECO:0000256" key="1">
    <source>
        <dbReference type="ARBA" id="ARBA00001968"/>
    </source>
</evidence>
<evidence type="ECO:0008006" key="13">
    <source>
        <dbReference type="Google" id="ProtNLM"/>
    </source>
</evidence>
<evidence type="ECO:0000313" key="11">
    <source>
        <dbReference type="EMBL" id="KAG8364463.1"/>
    </source>
</evidence>
<dbReference type="GO" id="GO:0016787">
    <property type="term" value="F:hydrolase activity"/>
    <property type="evidence" value="ECO:0007669"/>
    <property type="project" value="UniProtKB-KW"/>
</dbReference>
<evidence type="ECO:0000256" key="7">
    <source>
        <dbReference type="ARBA" id="ARBA00023242"/>
    </source>
</evidence>
<proteinExistence type="inferred from homology"/>
<dbReference type="Pfam" id="PF12776">
    <property type="entry name" value="Myb_DNA-bind_3"/>
    <property type="match status" value="1"/>
</dbReference>
<evidence type="ECO:0000256" key="5">
    <source>
        <dbReference type="ARBA" id="ARBA00022723"/>
    </source>
</evidence>
<dbReference type="GO" id="GO:0004518">
    <property type="term" value="F:nuclease activity"/>
    <property type="evidence" value="ECO:0007669"/>
    <property type="project" value="UniProtKB-KW"/>
</dbReference>